<dbReference type="EMBL" id="ML220132">
    <property type="protein sequence ID" value="TGZ79316.1"/>
    <property type="molecule type" value="Genomic_DNA"/>
</dbReference>
<comment type="similarity">
    <text evidence="2">Belongs to the THOC5 family.</text>
</comment>
<keyword evidence="4" id="KW-0175">Coiled coil</keyword>
<gene>
    <name evidence="5" type="ORF">EX30DRAFT_333433</name>
</gene>
<accession>A0A4S2MQ26</accession>
<proteinExistence type="inferred from homology"/>
<keyword evidence="3" id="KW-0539">Nucleus</keyword>
<evidence type="ECO:0000256" key="3">
    <source>
        <dbReference type="ARBA" id="ARBA00023242"/>
    </source>
</evidence>
<evidence type="ECO:0000256" key="4">
    <source>
        <dbReference type="SAM" id="Coils"/>
    </source>
</evidence>
<dbReference type="Pfam" id="PF09766">
    <property type="entry name" value="FmiP_Thoc5"/>
    <property type="match status" value="1"/>
</dbReference>
<protein>
    <recommendedName>
        <fullName evidence="7">Fms interacting protein</fullName>
    </recommendedName>
</protein>
<feature type="coiled-coil region" evidence="4">
    <location>
        <begin position="154"/>
        <end position="195"/>
    </location>
</feature>
<sequence>MADSNALITDPLLLECLQVAERTRALCHELLTLVETNTPTDSTPLPDHIFQEKARKQKQLNTLTAHLKSLHRTVILQAREAKEAVTEKRKEVDRLHLLLQNLYYEQRHLRGEVKACRDFPHQYTALPLIPESEFLEQHPEHGESTPHELMIARLHNEKAMREDLERQRKELLAKKQALIAENKRRKDDLANLDEQLQMFIESAKPIQATFQKQY</sequence>
<evidence type="ECO:0000256" key="1">
    <source>
        <dbReference type="ARBA" id="ARBA00004123"/>
    </source>
</evidence>
<evidence type="ECO:0000313" key="6">
    <source>
        <dbReference type="Proteomes" id="UP000298138"/>
    </source>
</evidence>
<name>A0A4S2MQ26_9PEZI</name>
<evidence type="ECO:0008006" key="7">
    <source>
        <dbReference type="Google" id="ProtNLM"/>
    </source>
</evidence>
<dbReference type="InParanoid" id="A0A4S2MQ26"/>
<dbReference type="OrthoDB" id="20582at2759"/>
<dbReference type="GO" id="GO:0000445">
    <property type="term" value="C:THO complex part of transcription export complex"/>
    <property type="evidence" value="ECO:0007669"/>
    <property type="project" value="TreeGrafter"/>
</dbReference>
<organism evidence="5 6">
    <name type="scientific">Ascodesmis nigricans</name>
    <dbReference type="NCBI Taxonomy" id="341454"/>
    <lineage>
        <taxon>Eukaryota</taxon>
        <taxon>Fungi</taxon>
        <taxon>Dikarya</taxon>
        <taxon>Ascomycota</taxon>
        <taxon>Pezizomycotina</taxon>
        <taxon>Pezizomycetes</taxon>
        <taxon>Pezizales</taxon>
        <taxon>Ascodesmidaceae</taxon>
        <taxon>Ascodesmis</taxon>
    </lineage>
</organism>
<dbReference type="Proteomes" id="UP000298138">
    <property type="component" value="Unassembled WGS sequence"/>
</dbReference>
<evidence type="ECO:0000256" key="2">
    <source>
        <dbReference type="ARBA" id="ARBA00008044"/>
    </source>
</evidence>
<dbReference type="GO" id="GO:0003729">
    <property type="term" value="F:mRNA binding"/>
    <property type="evidence" value="ECO:0007669"/>
    <property type="project" value="TreeGrafter"/>
</dbReference>
<reference evidence="5 6" key="1">
    <citation type="submission" date="2019-04" db="EMBL/GenBank/DDBJ databases">
        <title>Comparative genomics and transcriptomics to analyze fruiting body development in filamentous ascomycetes.</title>
        <authorList>
            <consortium name="DOE Joint Genome Institute"/>
            <person name="Lutkenhaus R."/>
            <person name="Traeger S."/>
            <person name="Breuer J."/>
            <person name="Kuo A."/>
            <person name="Lipzen A."/>
            <person name="Pangilinan J."/>
            <person name="Dilworth D."/>
            <person name="Sandor L."/>
            <person name="Poggeler S."/>
            <person name="Barry K."/>
            <person name="Grigoriev I.V."/>
            <person name="Nowrousian M."/>
        </authorList>
    </citation>
    <scope>NUCLEOTIDE SEQUENCE [LARGE SCALE GENOMIC DNA]</scope>
    <source>
        <strain evidence="5 6">CBS 389.68</strain>
    </source>
</reference>
<comment type="subcellular location">
    <subcellularLocation>
        <location evidence="1">Nucleus</location>
    </subcellularLocation>
</comment>
<evidence type="ECO:0000313" key="5">
    <source>
        <dbReference type="EMBL" id="TGZ79316.1"/>
    </source>
</evidence>
<dbReference type="PANTHER" id="PTHR13375:SF3">
    <property type="entry name" value="THO COMPLEX SUBUNIT 5 HOMOLOG"/>
    <property type="match status" value="1"/>
</dbReference>
<dbReference type="InterPro" id="IPR019163">
    <property type="entry name" value="THO_Thoc5"/>
</dbReference>
<dbReference type="STRING" id="341454.A0A4S2MQ26"/>
<dbReference type="AlphaFoldDB" id="A0A4S2MQ26"/>
<dbReference type="PANTHER" id="PTHR13375">
    <property type="entry name" value="FMS INTERACTING PROTEIN"/>
    <property type="match status" value="1"/>
</dbReference>
<keyword evidence="6" id="KW-1185">Reference proteome</keyword>
<dbReference type="GO" id="GO:0006406">
    <property type="term" value="P:mRNA export from nucleus"/>
    <property type="evidence" value="ECO:0007669"/>
    <property type="project" value="TreeGrafter"/>
</dbReference>